<protein>
    <submittedName>
        <fullName evidence="7">Cupin domain-containing protein</fullName>
    </submittedName>
</protein>
<organism evidence="7 8">
    <name type="scientific">Candidatus Nitronereus thalassa</name>
    <dbReference type="NCBI Taxonomy" id="3020898"/>
    <lineage>
        <taxon>Bacteria</taxon>
        <taxon>Pseudomonadati</taxon>
        <taxon>Nitrospirota</taxon>
        <taxon>Nitrospiria</taxon>
        <taxon>Nitrospirales</taxon>
        <taxon>Nitrospiraceae</taxon>
        <taxon>Candidatus Nitronereus</taxon>
    </lineage>
</organism>
<name>A0ABU3KCN1_9BACT</name>
<keyword evidence="2" id="KW-0479">Metal-binding</keyword>
<dbReference type="SUPFAM" id="SSF51197">
    <property type="entry name" value="Clavaminate synthase-like"/>
    <property type="match status" value="1"/>
</dbReference>
<dbReference type="PROSITE" id="PS51184">
    <property type="entry name" value="JMJC"/>
    <property type="match status" value="1"/>
</dbReference>
<comment type="caution">
    <text evidence="7">The sequence shown here is derived from an EMBL/GenBank/DDBJ whole genome shotgun (WGS) entry which is preliminary data.</text>
</comment>
<proteinExistence type="predicted"/>
<dbReference type="Gene3D" id="2.60.120.650">
    <property type="entry name" value="Cupin"/>
    <property type="match status" value="1"/>
</dbReference>
<dbReference type="PANTHER" id="PTHR13096:SF8">
    <property type="entry name" value="RIBOSOMAL OXYGENASE 1"/>
    <property type="match status" value="1"/>
</dbReference>
<dbReference type="InterPro" id="IPR039994">
    <property type="entry name" value="NO66-like"/>
</dbReference>
<dbReference type="SMART" id="SM00558">
    <property type="entry name" value="JmjC"/>
    <property type="match status" value="1"/>
</dbReference>
<evidence type="ECO:0000256" key="5">
    <source>
        <dbReference type="ARBA" id="ARBA00023004"/>
    </source>
</evidence>
<evidence type="ECO:0000313" key="8">
    <source>
        <dbReference type="Proteomes" id="UP001250932"/>
    </source>
</evidence>
<evidence type="ECO:0000256" key="2">
    <source>
        <dbReference type="ARBA" id="ARBA00022723"/>
    </source>
</evidence>
<gene>
    <name evidence="7" type="ORF">PPG34_17010</name>
</gene>
<evidence type="ECO:0000259" key="6">
    <source>
        <dbReference type="PROSITE" id="PS51184"/>
    </source>
</evidence>
<comment type="cofactor">
    <cofactor evidence="1">
        <name>Fe(2+)</name>
        <dbReference type="ChEBI" id="CHEBI:29033"/>
    </cofactor>
</comment>
<dbReference type="EMBL" id="JAQOUE010000002">
    <property type="protein sequence ID" value="MDT7044053.1"/>
    <property type="molecule type" value="Genomic_DNA"/>
</dbReference>
<keyword evidence="8" id="KW-1185">Reference proteome</keyword>
<sequence>MSNNFSPLGDLSVEEFLAEYWQKKPLLIPQALPGVVPPIAADELAGLACEEQVESRLIIHDGSSEHWDLTHGPFAEETFRTLPENHWTLLVQAVDFWVPEAAKFLDQFSFIPSWRVDDLMISLSGDGGGVGPHFDNYDVFLVQVSGRRQWEVGGVYDGRSPRRPDTPVMILTDWKPKERWILEPGDLLYVPPKVGHNGIAVGKDCMTCSVGFRAPSHGDMLKEFSHFVSSDLSEELRYADPDLKPQPHPGRISPEAINQAHQILRQYIEDKDKVAEWFGRSVTIPKYQEEEPTREMYSLKDLQTHLSGGEALLRNEGSRFAFQEHGEEILVFVDGRCFRRPRSQADFVASICAQRVIRFTHLSNTKEDLPFLLELVNHGSLYFPD</sequence>
<keyword evidence="4" id="KW-0560">Oxidoreductase</keyword>
<dbReference type="InterPro" id="IPR046799">
    <property type="entry name" value="ROXA-like_wH"/>
</dbReference>
<dbReference type="Proteomes" id="UP001250932">
    <property type="component" value="Unassembled WGS sequence"/>
</dbReference>
<evidence type="ECO:0000313" key="7">
    <source>
        <dbReference type="EMBL" id="MDT7044053.1"/>
    </source>
</evidence>
<evidence type="ECO:0000256" key="1">
    <source>
        <dbReference type="ARBA" id="ARBA00001954"/>
    </source>
</evidence>
<reference evidence="7 8" key="1">
    <citation type="journal article" date="2023" name="ISME J.">
        <title>Cultivation and genomic characterization of novel and ubiquitous marine nitrite-oxidizing bacteria from the Nitrospirales.</title>
        <authorList>
            <person name="Mueller A.J."/>
            <person name="Daebeler A."/>
            <person name="Herbold C.W."/>
            <person name="Kirkegaard R.H."/>
            <person name="Daims H."/>
        </authorList>
    </citation>
    <scope>NUCLEOTIDE SEQUENCE [LARGE SCALE GENOMIC DNA]</scope>
    <source>
        <strain evidence="7 8">EB</strain>
    </source>
</reference>
<accession>A0ABU3KCN1</accession>
<evidence type="ECO:0000256" key="4">
    <source>
        <dbReference type="ARBA" id="ARBA00023002"/>
    </source>
</evidence>
<dbReference type="Gene3D" id="3.40.366.30">
    <property type="entry name" value="50S ribosomal protein L16 arginine hydroxylase, Chain A, Domain 2"/>
    <property type="match status" value="1"/>
</dbReference>
<feature type="domain" description="JmjC" evidence="6">
    <location>
        <begin position="100"/>
        <end position="229"/>
    </location>
</feature>
<dbReference type="Pfam" id="PF20514">
    <property type="entry name" value="WHD_ROXA"/>
    <property type="match status" value="1"/>
</dbReference>
<keyword evidence="5" id="KW-0408">Iron</keyword>
<keyword evidence="3" id="KW-0223">Dioxygenase</keyword>
<dbReference type="RefSeq" id="WP_313834639.1">
    <property type="nucleotide sequence ID" value="NZ_JAQOUE010000002.1"/>
</dbReference>
<dbReference type="InterPro" id="IPR003347">
    <property type="entry name" value="JmjC_dom"/>
</dbReference>
<dbReference type="Pfam" id="PF08007">
    <property type="entry name" value="JmjC_2"/>
    <property type="match status" value="1"/>
</dbReference>
<dbReference type="PANTHER" id="PTHR13096">
    <property type="entry name" value="MINA53 MYC INDUCED NUCLEAR ANTIGEN"/>
    <property type="match status" value="1"/>
</dbReference>
<evidence type="ECO:0000256" key="3">
    <source>
        <dbReference type="ARBA" id="ARBA00022964"/>
    </source>
</evidence>